<feature type="transmembrane region" description="Helical" evidence="8">
    <location>
        <begin position="232"/>
        <end position="261"/>
    </location>
</feature>
<feature type="transmembrane region" description="Helical" evidence="8">
    <location>
        <begin position="311"/>
        <end position="328"/>
    </location>
</feature>
<comment type="subcellular location">
    <subcellularLocation>
        <location evidence="1">Cell membrane</location>
        <topology evidence="1">Multi-pass membrane protein</topology>
    </subcellularLocation>
</comment>
<dbReference type="PANTHER" id="PTHR32234:SF0">
    <property type="entry name" value="THIOL:DISULFIDE INTERCHANGE PROTEIN DSBD"/>
    <property type="match status" value="1"/>
</dbReference>
<dbReference type="NCBIfam" id="NF001419">
    <property type="entry name" value="PRK00293.1"/>
    <property type="match status" value="1"/>
</dbReference>
<dbReference type="RefSeq" id="WP_105192910.1">
    <property type="nucleotide sequence ID" value="NZ_PTQZ01000196.1"/>
</dbReference>
<dbReference type="InterPro" id="IPR013766">
    <property type="entry name" value="Thioredoxin_domain"/>
</dbReference>
<dbReference type="Gene3D" id="2.60.40.1250">
    <property type="entry name" value="Thiol:disulfide interchange protein DsbD, N-terminal domain"/>
    <property type="match status" value="1"/>
</dbReference>
<evidence type="ECO:0000256" key="2">
    <source>
        <dbReference type="ARBA" id="ARBA00022475"/>
    </source>
</evidence>
<protein>
    <submittedName>
        <fullName evidence="11">Thiol:disulfide interchange protein</fullName>
    </submittedName>
</protein>
<dbReference type="Pfam" id="PF02683">
    <property type="entry name" value="DsbD_TM"/>
    <property type="match status" value="1"/>
</dbReference>
<keyword evidence="3 8" id="KW-0812">Transmembrane</keyword>
<dbReference type="InterPro" id="IPR035671">
    <property type="entry name" value="DsbD_gamma"/>
</dbReference>
<evidence type="ECO:0000256" key="7">
    <source>
        <dbReference type="SAM" id="MobiDB-lite"/>
    </source>
</evidence>
<feature type="domain" description="Thioredoxin" evidence="10">
    <location>
        <begin position="506"/>
        <end position="643"/>
    </location>
</feature>
<evidence type="ECO:0000256" key="6">
    <source>
        <dbReference type="ARBA" id="ARBA00023136"/>
    </source>
</evidence>
<feature type="region of interest" description="Disordered" evidence="7">
    <location>
        <begin position="178"/>
        <end position="201"/>
    </location>
</feature>
<feature type="transmembrane region" description="Helical" evidence="8">
    <location>
        <begin position="358"/>
        <end position="384"/>
    </location>
</feature>
<dbReference type="GO" id="GO:0005886">
    <property type="term" value="C:plasma membrane"/>
    <property type="evidence" value="ECO:0007669"/>
    <property type="project" value="UniProtKB-SubCell"/>
</dbReference>
<feature type="signal peptide" evidence="9">
    <location>
        <begin position="1"/>
        <end position="33"/>
    </location>
</feature>
<dbReference type="InterPro" id="IPR036929">
    <property type="entry name" value="DsbDN_sf"/>
</dbReference>
<accession>A0A2P6ARG0</accession>
<reference evidence="12" key="1">
    <citation type="submission" date="2018-02" db="EMBL/GenBank/DDBJ databases">
        <title>Genome sequencing of Solimonas sp. HR-BB.</title>
        <authorList>
            <person name="Lee Y."/>
            <person name="Jeon C.O."/>
        </authorList>
    </citation>
    <scope>NUCLEOTIDE SEQUENCE [LARGE SCALE GENOMIC DNA]</scope>
    <source>
        <strain evidence="12">HR-E</strain>
    </source>
</reference>
<keyword evidence="6 8" id="KW-0472">Membrane</keyword>
<evidence type="ECO:0000313" key="12">
    <source>
        <dbReference type="Proteomes" id="UP000243900"/>
    </source>
</evidence>
<keyword evidence="4" id="KW-0201">Cytochrome c-type biogenesis</keyword>
<feature type="transmembrane region" description="Helical" evidence="8">
    <location>
        <begin position="432"/>
        <end position="449"/>
    </location>
</feature>
<keyword evidence="5 8" id="KW-1133">Transmembrane helix</keyword>
<evidence type="ECO:0000313" key="11">
    <source>
        <dbReference type="EMBL" id="PQA36932.1"/>
    </source>
</evidence>
<evidence type="ECO:0000256" key="1">
    <source>
        <dbReference type="ARBA" id="ARBA00004651"/>
    </source>
</evidence>
<feature type="transmembrane region" description="Helical" evidence="8">
    <location>
        <begin position="390"/>
        <end position="411"/>
    </location>
</feature>
<evidence type="ECO:0000256" key="9">
    <source>
        <dbReference type="SAM" id="SignalP"/>
    </source>
</evidence>
<dbReference type="Gene3D" id="3.40.30.10">
    <property type="entry name" value="Glutaredoxin"/>
    <property type="match status" value="1"/>
</dbReference>
<dbReference type="CDD" id="cd02953">
    <property type="entry name" value="DsbDgamma"/>
    <property type="match status" value="1"/>
</dbReference>
<evidence type="ECO:0000259" key="10">
    <source>
        <dbReference type="PROSITE" id="PS51352"/>
    </source>
</evidence>
<gene>
    <name evidence="11" type="ORF">C5O18_07715</name>
</gene>
<dbReference type="OrthoDB" id="9811036at2"/>
<dbReference type="GO" id="GO:0017004">
    <property type="term" value="P:cytochrome complex assembly"/>
    <property type="evidence" value="ECO:0007669"/>
    <property type="project" value="UniProtKB-KW"/>
</dbReference>
<dbReference type="GO" id="GO:0015035">
    <property type="term" value="F:protein-disulfide reductase activity"/>
    <property type="evidence" value="ECO:0007669"/>
    <property type="project" value="TreeGrafter"/>
</dbReference>
<dbReference type="InterPro" id="IPR028250">
    <property type="entry name" value="DsbDN"/>
</dbReference>
<dbReference type="Pfam" id="PF11412">
    <property type="entry name" value="DsbD_N"/>
    <property type="match status" value="1"/>
</dbReference>
<dbReference type="InterPro" id="IPR003834">
    <property type="entry name" value="Cyt_c_assmbl_TM_dom"/>
</dbReference>
<dbReference type="InterPro" id="IPR036249">
    <property type="entry name" value="Thioredoxin-like_sf"/>
</dbReference>
<comment type="caution">
    <text evidence="11">The sequence shown here is derived from an EMBL/GenBank/DDBJ whole genome shotgun (WGS) entry which is preliminary data.</text>
</comment>
<feature type="transmembrane region" description="Helical" evidence="8">
    <location>
        <begin position="455"/>
        <end position="474"/>
    </location>
</feature>
<dbReference type="SUPFAM" id="SSF52833">
    <property type="entry name" value="Thioredoxin-like"/>
    <property type="match status" value="1"/>
</dbReference>
<proteinExistence type="predicted"/>
<feature type="transmembrane region" description="Helical" evidence="8">
    <location>
        <begin position="481"/>
        <end position="500"/>
    </location>
</feature>
<evidence type="ECO:0000256" key="8">
    <source>
        <dbReference type="SAM" id="Phobius"/>
    </source>
</evidence>
<sequence length="643" mass="67912">MIRHVHNSVLRRLALALLLSLAPLLVLPSQATAAGLLVDTRKPGEFLPVEEAFRPLAEVLPGHIVLSWQVTPGHYLYDKQFRIGWAGDPSGLPALPPPQASLPGEWHDDPSFGRVKIYREDLALTLPAPAGTADARSGTATLQVRYQGCADAGLCYPPQTWEVPVDLALWQADPADGDDAGTAASVPATADAPAGARAESRTAQATVPAALPADRENAGALADWLAGASLPLVLGAFLLLGLGLAFTPCVLPMLPILSAIIAGDSRADARRGFLLALSYVLGMSLMYTLAGLLIAGLGAAANLSALLQKPAVLIGFALLFALLAVLLLQGRDLRLPAFIGDRLQAAQARRRGGAYGPVFIMGAISSLIVSPCVTAPLAGVMIFLSASQDMVLGGAALFALSLGMGLPLLLLGAGGGRFLPRSGPWLDAVKRLFGWLLLAVALTLVNRLLPPAQQLLAWAGFLALTAAALLRLDASRFRHPLAVLALLLLTWAGLQVWSAARGGSDALRPWQAPAVPAGATAAGKDSYFTRIEDPAVLERAIAAARADGRPVIVDIYADWCISCVEMERNVLVKPAVRSVLDRGTRLKFDITATTPAQLDWLQQRNLFGPPVFLFWGADGRERPALIGESTESTFMKNLESAWN</sequence>
<dbReference type="Pfam" id="PF13899">
    <property type="entry name" value="Thioredoxin_7"/>
    <property type="match status" value="1"/>
</dbReference>
<dbReference type="GO" id="GO:0045454">
    <property type="term" value="P:cell redox homeostasis"/>
    <property type="evidence" value="ECO:0007669"/>
    <property type="project" value="TreeGrafter"/>
</dbReference>
<dbReference type="AlphaFoldDB" id="A0A2P6ARG0"/>
<feature type="transmembrane region" description="Helical" evidence="8">
    <location>
        <begin position="273"/>
        <end position="299"/>
    </location>
</feature>
<feature type="chain" id="PRO_5015137076" evidence="9">
    <location>
        <begin position="34"/>
        <end position="643"/>
    </location>
</feature>
<dbReference type="PROSITE" id="PS51352">
    <property type="entry name" value="THIOREDOXIN_2"/>
    <property type="match status" value="1"/>
</dbReference>
<evidence type="ECO:0000256" key="4">
    <source>
        <dbReference type="ARBA" id="ARBA00022748"/>
    </source>
</evidence>
<keyword evidence="9" id="KW-0732">Signal</keyword>
<keyword evidence="12" id="KW-1185">Reference proteome</keyword>
<dbReference type="PANTHER" id="PTHR32234">
    <property type="entry name" value="THIOL:DISULFIDE INTERCHANGE PROTEIN DSBD"/>
    <property type="match status" value="1"/>
</dbReference>
<evidence type="ECO:0000256" key="3">
    <source>
        <dbReference type="ARBA" id="ARBA00022692"/>
    </source>
</evidence>
<dbReference type="Proteomes" id="UP000243900">
    <property type="component" value="Unassembled WGS sequence"/>
</dbReference>
<dbReference type="EMBL" id="PTQZ01000196">
    <property type="protein sequence ID" value="PQA36932.1"/>
    <property type="molecule type" value="Genomic_DNA"/>
</dbReference>
<organism evidence="11 12">
    <name type="scientific">Amnimonas aquatica</name>
    <dbReference type="NCBI Taxonomy" id="2094561"/>
    <lineage>
        <taxon>Bacteria</taxon>
        <taxon>Pseudomonadati</taxon>
        <taxon>Pseudomonadota</taxon>
        <taxon>Gammaproteobacteria</taxon>
        <taxon>Moraxellales</taxon>
        <taxon>Moraxellaceae</taxon>
        <taxon>Amnimonas</taxon>
    </lineage>
</organism>
<feature type="compositionally biased region" description="Low complexity" evidence="7">
    <location>
        <begin position="180"/>
        <end position="197"/>
    </location>
</feature>
<keyword evidence="2" id="KW-1003">Cell membrane</keyword>
<dbReference type="SUPFAM" id="SSF74863">
    <property type="entry name" value="Thiol:disulfide interchange protein DsbD, N-terminal domain (DsbD-alpha)"/>
    <property type="match status" value="1"/>
</dbReference>
<name>A0A2P6ARG0_9GAMM</name>
<evidence type="ECO:0000256" key="5">
    <source>
        <dbReference type="ARBA" id="ARBA00022989"/>
    </source>
</evidence>